<keyword evidence="2" id="KW-1185">Reference proteome</keyword>
<organism evidence="1 2">
    <name type="scientific">Pleuronectes platessa</name>
    <name type="common">European plaice</name>
    <dbReference type="NCBI Taxonomy" id="8262"/>
    <lineage>
        <taxon>Eukaryota</taxon>
        <taxon>Metazoa</taxon>
        <taxon>Chordata</taxon>
        <taxon>Craniata</taxon>
        <taxon>Vertebrata</taxon>
        <taxon>Euteleostomi</taxon>
        <taxon>Actinopterygii</taxon>
        <taxon>Neopterygii</taxon>
        <taxon>Teleostei</taxon>
        <taxon>Neoteleostei</taxon>
        <taxon>Acanthomorphata</taxon>
        <taxon>Carangaria</taxon>
        <taxon>Pleuronectiformes</taxon>
        <taxon>Pleuronectoidei</taxon>
        <taxon>Pleuronectidae</taxon>
        <taxon>Pleuronectes</taxon>
    </lineage>
</organism>
<evidence type="ECO:0000313" key="1">
    <source>
        <dbReference type="EMBL" id="CAB1445504.1"/>
    </source>
</evidence>
<evidence type="ECO:0000313" key="2">
    <source>
        <dbReference type="Proteomes" id="UP001153269"/>
    </source>
</evidence>
<accession>A0A9N7V4L9</accession>
<reference evidence="1" key="1">
    <citation type="submission" date="2020-03" db="EMBL/GenBank/DDBJ databases">
        <authorList>
            <person name="Weist P."/>
        </authorList>
    </citation>
    <scope>NUCLEOTIDE SEQUENCE</scope>
</reference>
<dbReference type="AlphaFoldDB" id="A0A9N7V4L9"/>
<name>A0A9N7V4L9_PLEPL</name>
<protein>
    <submittedName>
        <fullName evidence="1">Uncharacterized protein</fullName>
    </submittedName>
</protein>
<proteinExistence type="predicted"/>
<comment type="caution">
    <text evidence="1">The sequence shown here is derived from an EMBL/GenBank/DDBJ whole genome shotgun (WGS) entry which is preliminary data.</text>
</comment>
<dbReference type="EMBL" id="CADEAL010003669">
    <property type="protein sequence ID" value="CAB1445504.1"/>
    <property type="molecule type" value="Genomic_DNA"/>
</dbReference>
<gene>
    <name evidence="1" type="ORF">PLEPLA_LOCUS33235</name>
</gene>
<sequence>MSAAQPGLEMAADQPGVEEAVAQPVVEEAVAQPGMVVGDFEQAVEERGFCPDACHTQQKLKSAKRVVKTVRRWTNEPRLELKA</sequence>
<dbReference type="Proteomes" id="UP001153269">
    <property type="component" value="Unassembled WGS sequence"/>
</dbReference>